<dbReference type="GO" id="GO:0005737">
    <property type="term" value="C:cytoplasm"/>
    <property type="evidence" value="ECO:0007669"/>
    <property type="project" value="TreeGrafter"/>
</dbReference>
<dbReference type="Proteomes" id="UP000019335">
    <property type="component" value="Chromosome 10"/>
</dbReference>
<dbReference type="PANTHER" id="PTHR23172:SF19">
    <property type="entry name" value="J DOMAIN-CONTAINING PROTEIN"/>
    <property type="match status" value="1"/>
</dbReference>
<accession>W7TQF1</accession>
<feature type="compositionally biased region" description="Basic and acidic residues" evidence="1">
    <location>
        <begin position="374"/>
        <end position="386"/>
    </location>
</feature>
<feature type="domain" description="J" evidence="2">
    <location>
        <begin position="425"/>
        <end position="488"/>
    </location>
</feature>
<feature type="compositionally biased region" description="Low complexity" evidence="1">
    <location>
        <begin position="250"/>
        <end position="273"/>
    </location>
</feature>
<dbReference type="PROSITE" id="PS50076">
    <property type="entry name" value="DNAJ_2"/>
    <property type="match status" value="1"/>
</dbReference>
<keyword evidence="3" id="KW-0346">Stress response</keyword>
<dbReference type="CDD" id="cd06257">
    <property type="entry name" value="DnaJ"/>
    <property type="match status" value="1"/>
</dbReference>
<dbReference type="GO" id="GO:0072583">
    <property type="term" value="P:clathrin-dependent endocytosis"/>
    <property type="evidence" value="ECO:0007669"/>
    <property type="project" value="TreeGrafter"/>
</dbReference>
<feature type="compositionally biased region" description="Basic and acidic residues" evidence="1">
    <location>
        <begin position="211"/>
        <end position="221"/>
    </location>
</feature>
<dbReference type="SUPFAM" id="SSF54236">
    <property type="entry name" value="Ubiquitin-like"/>
    <property type="match status" value="1"/>
</dbReference>
<evidence type="ECO:0000259" key="2">
    <source>
        <dbReference type="PROSITE" id="PS50076"/>
    </source>
</evidence>
<feature type="region of interest" description="Disordered" evidence="1">
    <location>
        <begin position="96"/>
        <end position="404"/>
    </location>
</feature>
<feature type="compositionally biased region" description="Polar residues" evidence="1">
    <location>
        <begin position="195"/>
        <end position="205"/>
    </location>
</feature>
<protein>
    <submittedName>
        <fullName evidence="3">Dnaj heat shock n-terminal domain-containing protein</fullName>
    </submittedName>
</protein>
<feature type="compositionally biased region" description="Polar residues" evidence="1">
    <location>
        <begin position="168"/>
        <end position="182"/>
    </location>
</feature>
<dbReference type="Gene3D" id="1.10.287.110">
    <property type="entry name" value="DnaJ domain"/>
    <property type="match status" value="1"/>
</dbReference>
<dbReference type="InterPro" id="IPR029071">
    <property type="entry name" value="Ubiquitin-like_domsf"/>
</dbReference>
<dbReference type="AlphaFoldDB" id="W7TQF1"/>
<dbReference type="InterPro" id="IPR001623">
    <property type="entry name" value="DnaJ_domain"/>
</dbReference>
<sequence>MARPWCFYFVQGEEGESPEEPNVFALPSNGAASLKHFLGAFPLTQQKGGDRVYHARFKVKDDLFGYVWQDVVDPQDTLPVYQGAIHVKVLRLDKPPRPTTRLRRKPLGTLGGGRPAASMRQDVGRGTASTARNTTSSSHVATPPRRPDVSTASSGVAATAVPSAVRPPTSSSSGISTQTVEQGRSVKAPGERPSASGTSTQTVEQGRSVKAPRERPSERQGRRQAGGKVGAPPGSTAASGDDLDRFLYGSTGSDTPASPSSSPSSRPQSRPTPHAVQGGLPRVHSSPPPVGTAASPPPPRAHSASPGPRPGPPLSAGMAGLDIDEDDSPPPPSSFPPSSSGRGGPTPPPKGPSPPPATPEELFFMQPTTTKQAEAAKEEQEADALRQRVGPRLEQWARDPPAAGGKLRNIRSLLSTMHTVLWADSAWKPVFLGDLMAPERVKFYYRKAMLVVHPDKNVTGSAEQRFVAEKVFTSVNEAYTVFAAKELK</sequence>
<organism evidence="3 4">
    <name type="scientific">Nannochloropsis gaditana</name>
    <dbReference type="NCBI Taxonomy" id="72520"/>
    <lineage>
        <taxon>Eukaryota</taxon>
        <taxon>Sar</taxon>
        <taxon>Stramenopiles</taxon>
        <taxon>Ochrophyta</taxon>
        <taxon>Eustigmatophyceae</taxon>
        <taxon>Eustigmatales</taxon>
        <taxon>Monodopsidaceae</taxon>
        <taxon>Nannochloropsis</taxon>
    </lineage>
</organism>
<name>W7TQF1_9STRA</name>
<dbReference type="PANTHER" id="PTHR23172">
    <property type="entry name" value="AUXILIN/CYCLIN G-ASSOCIATED KINASE-RELATED"/>
    <property type="match status" value="1"/>
</dbReference>
<dbReference type="GO" id="GO:0031982">
    <property type="term" value="C:vesicle"/>
    <property type="evidence" value="ECO:0007669"/>
    <property type="project" value="TreeGrafter"/>
</dbReference>
<proteinExistence type="predicted"/>
<dbReference type="GO" id="GO:0072318">
    <property type="term" value="P:clathrin coat disassembly"/>
    <property type="evidence" value="ECO:0007669"/>
    <property type="project" value="TreeGrafter"/>
</dbReference>
<dbReference type="EMBL" id="AZIL01000835">
    <property type="protein sequence ID" value="EWM25733.1"/>
    <property type="molecule type" value="Genomic_DNA"/>
</dbReference>
<feature type="compositionally biased region" description="Low complexity" evidence="1">
    <location>
        <begin position="149"/>
        <end position="164"/>
    </location>
</feature>
<keyword evidence="4" id="KW-1185">Reference proteome</keyword>
<feature type="compositionally biased region" description="Low complexity" evidence="1">
    <location>
        <begin position="124"/>
        <end position="138"/>
    </location>
</feature>
<evidence type="ECO:0000313" key="3">
    <source>
        <dbReference type="EMBL" id="EWM25733.1"/>
    </source>
</evidence>
<comment type="caution">
    <text evidence="3">The sequence shown here is derived from an EMBL/GenBank/DDBJ whole genome shotgun (WGS) entry which is preliminary data.</text>
</comment>
<dbReference type="InterPro" id="IPR036869">
    <property type="entry name" value="J_dom_sf"/>
</dbReference>
<feature type="compositionally biased region" description="Pro residues" evidence="1">
    <location>
        <begin position="345"/>
        <end position="358"/>
    </location>
</feature>
<reference evidence="3 4" key="1">
    <citation type="journal article" date="2014" name="Mol. Plant">
        <title>Chromosome Scale Genome Assembly and Transcriptome Profiling of Nannochloropsis gaditana in Nitrogen Depletion.</title>
        <authorList>
            <person name="Corteggiani Carpinelli E."/>
            <person name="Telatin A."/>
            <person name="Vitulo N."/>
            <person name="Forcato C."/>
            <person name="D'Angelo M."/>
            <person name="Schiavon R."/>
            <person name="Vezzi A."/>
            <person name="Giacometti G.M."/>
            <person name="Morosinotto T."/>
            <person name="Valle G."/>
        </authorList>
    </citation>
    <scope>NUCLEOTIDE SEQUENCE [LARGE SCALE GENOMIC DNA]</scope>
    <source>
        <strain evidence="3 4">B-31</strain>
    </source>
</reference>
<gene>
    <name evidence="3" type="ORF">Naga_100087g12</name>
</gene>
<evidence type="ECO:0000313" key="4">
    <source>
        <dbReference type="Proteomes" id="UP000019335"/>
    </source>
</evidence>
<dbReference type="OrthoDB" id="1717591at2759"/>
<feature type="compositionally biased region" description="Pro residues" evidence="1">
    <location>
        <begin position="286"/>
        <end position="300"/>
    </location>
</feature>
<dbReference type="SUPFAM" id="SSF46565">
    <property type="entry name" value="Chaperone J-domain"/>
    <property type="match status" value="1"/>
</dbReference>
<dbReference type="GO" id="GO:0030276">
    <property type="term" value="F:clathrin binding"/>
    <property type="evidence" value="ECO:0007669"/>
    <property type="project" value="TreeGrafter"/>
</dbReference>
<evidence type="ECO:0000256" key="1">
    <source>
        <dbReference type="SAM" id="MobiDB-lite"/>
    </source>
</evidence>